<name>A0ABT5IMS8_9NEIS</name>
<dbReference type="RefSeq" id="WP_272771661.1">
    <property type="nucleotide sequence ID" value="NZ_JAQQLE010000004.1"/>
</dbReference>
<dbReference type="EMBL" id="JAQQLE010000004">
    <property type="protein sequence ID" value="MDC7713879.1"/>
    <property type="molecule type" value="Genomic_DNA"/>
</dbReference>
<evidence type="ECO:0000256" key="1">
    <source>
        <dbReference type="SAM" id="Phobius"/>
    </source>
</evidence>
<accession>A0ABT5IMS8</accession>
<keyword evidence="1" id="KW-0812">Transmembrane</keyword>
<feature type="transmembrane region" description="Helical" evidence="1">
    <location>
        <begin position="177"/>
        <end position="198"/>
    </location>
</feature>
<keyword evidence="3" id="KW-1185">Reference proteome</keyword>
<sequence length="311" mass="32271">MAGASLLTLIDDIATVLDDVAVMTKVAAKKTAGVLGDDLALNAQQVAGVHAERELPVVWAVALGSLRNKLILVPAALLISLVAPWLITPLLMLGGAYLCFEGFEKLAHPLLHSAAEDEAHHEALTAALSDPATDMLAFERDKIKGAIRTDFILSAEIIAITLGTVAAAPFLSQLTVLSGIALIMTVGVYGLVAGIVKLDDGGLHLSRKDSAALQWLGALMLNAAPYLMKTLAVVGTAAMFMVGGGILTHGLSFLHHAIEETTAIAGNLPLVGRTLALLTPTALDALTGIVAGALVLLLVTVGQRGWRLLRG</sequence>
<feature type="transmembrane region" description="Helical" evidence="1">
    <location>
        <begin position="151"/>
        <end position="171"/>
    </location>
</feature>
<gene>
    <name evidence="2" type="ORF">PQU96_06995</name>
</gene>
<keyword evidence="1" id="KW-0472">Membrane</keyword>
<dbReference type="InterPro" id="IPR008526">
    <property type="entry name" value="YedI"/>
</dbReference>
<dbReference type="Pfam" id="PF05661">
    <property type="entry name" value="DUF808"/>
    <property type="match status" value="1"/>
</dbReference>
<evidence type="ECO:0000313" key="3">
    <source>
        <dbReference type="Proteomes" id="UP001222030"/>
    </source>
</evidence>
<feature type="transmembrane region" description="Helical" evidence="1">
    <location>
        <begin position="275"/>
        <end position="301"/>
    </location>
</feature>
<dbReference type="Proteomes" id="UP001222030">
    <property type="component" value="Unassembled WGS sequence"/>
</dbReference>
<feature type="transmembrane region" description="Helical" evidence="1">
    <location>
        <begin position="71"/>
        <end position="100"/>
    </location>
</feature>
<evidence type="ECO:0000313" key="2">
    <source>
        <dbReference type="EMBL" id="MDC7713879.1"/>
    </source>
</evidence>
<organism evidence="2 3">
    <name type="scientific">Vogesella margarita</name>
    <dbReference type="NCBI Taxonomy" id="2984199"/>
    <lineage>
        <taxon>Bacteria</taxon>
        <taxon>Pseudomonadati</taxon>
        <taxon>Pseudomonadota</taxon>
        <taxon>Betaproteobacteria</taxon>
        <taxon>Neisseriales</taxon>
        <taxon>Chromobacteriaceae</taxon>
        <taxon>Vogesella</taxon>
    </lineage>
</organism>
<protein>
    <submittedName>
        <fullName evidence="2">DUF808 domain-containing protein</fullName>
    </submittedName>
</protein>
<dbReference type="PANTHER" id="PTHR30503">
    <property type="entry name" value="INNER MEMBRANE PROTEIN YEDI"/>
    <property type="match status" value="1"/>
</dbReference>
<comment type="caution">
    <text evidence="2">The sequence shown here is derived from an EMBL/GenBank/DDBJ whole genome shotgun (WGS) entry which is preliminary data.</text>
</comment>
<dbReference type="PANTHER" id="PTHR30503:SF3">
    <property type="entry name" value="INNER MEMBRANE PROTEIN YEDI"/>
    <property type="match status" value="1"/>
</dbReference>
<feature type="transmembrane region" description="Helical" evidence="1">
    <location>
        <begin position="234"/>
        <end position="254"/>
    </location>
</feature>
<proteinExistence type="predicted"/>
<reference evidence="2 3" key="1">
    <citation type="submission" date="2023-01" db="EMBL/GenBank/DDBJ databases">
        <title>Novel species of the genus Vogesella isolated from rivers.</title>
        <authorList>
            <person name="Lu H."/>
        </authorList>
    </citation>
    <scope>NUCLEOTIDE SEQUENCE [LARGE SCALE GENOMIC DNA]</scope>
    <source>
        <strain evidence="2 3">LYT5W</strain>
    </source>
</reference>
<dbReference type="PIRSF" id="PIRSF016660">
    <property type="entry name" value="YedI"/>
    <property type="match status" value="1"/>
</dbReference>
<keyword evidence="1" id="KW-1133">Transmembrane helix</keyword>